<protein>
    <submittedName>
        <fullName evidence="2">Uncharacterized protein</fullName>
    </submittedName>
</protein>
<name>A0A1R3VDT2_9HYPH</name>
<feature type="region of interest" description="Disordered" evidence="1">
    <location>
        <begin position="74"/>
        <end position="98"/>
    </location>
</feature>
<keyword evidence="3" id="KW-1185">Reference proteome</keyword>
<dbReference type="STRING" id="1631249.BQ8794_50126"/>
<evidence type="ECO:0000313" key="2">
    <source>
        <dbReference type="EMBL" id="SIT58024.1"/>
    </source>
</evidence>
<dbReference type="Proteomes" id="UP000188388">
    <property type="component" value="Unassembled WGS sequence"/>
</dbReference>
<dbReference type="EMBL" id="FTPD01000045">
    <property type="protein sequence ID" value="SIT58024.1"/>
    <property type="molecule type" value="Genomic_DNA"/>
</dbReference>
<reference evidence="3" key="1">
    <citation type="submission" date="2017-01" db="EMBL/GenBank/DDBJ databases">
        <authorList>
            <person name="Brunel B."/>
        </authorList>
    </citation>
    <scope>NUCLEOTIDE SEQUENCE [LARGE SCALE GENOMIC DNA]</scope>
</reference>
<gene>
    <name evidence="2" type="ORF">BQ8794_50126</name>
</gene>
<dbReference type="AlphaFoldDB" id="A0A1R3VDT2"/>
<accession>A0A1R3VDT2</accession>
<sequence length="119" mass="12366">MRLTLDRGLIQARLNPALADAARTLAIGAGISCAVVIDGSVHHGAHGEPACWSGAAVATVNKLTYGGSRYSLGSRYAPSPRRMSSDGPPSRAGGAIGPTAAWIGKSVLSRRSRRPCNWQ</sequence>
<evidence type="ECO:0000256" key="1">
    <source>
        <dbReference type="SAM" id="MobiDB-lite"/>
    </source>
</evidence>
<evidence type="ECO:0000313" key="3">
    <source>
        <dbReference type="Proteomes" id="UP000188388"/>
    </source>
</evidence>
<organism evidence="2 3">
    <name type="scientific">Mesorhizobium prunaredense</name>
    <dbReference type="NCBI Taxonomy" id="1631249"/>
    <lineage>
        <taxon>Bacteria</taxon>
        <taxon>Pseudomonadati</taxon>
        <taxon>Pseudomonadota</taxon>
        <taxon>Alphaproteobacteria</taxon>
        <taxon>Hyphomicrobiales</taxon>
        <taxon>Phyllobacteriaceae</taxon>
        <taxon>Mesorhizobium</taxon>
    </lineage>
</organism>
<proteinExistence type="predicted"/>